<dbReference type="Proteomes" id="UP001470809">
    <property type="component" value="Chromosome"/>
</dbReference>
<evidence type="ECO:0000259" key="4">
    <source>
        <dbReference type="PROSITE" id="PS50932"/>
    </source>
</evidence>
<organism evidence="5 6">
    <name type="scientific">Yoonia rhodophyticola</name>
    <dbReference type="NCBI Taxonomy" id="3137370"/>
    <lineage>
        <taxon>Bacteria</taxon>
        <taxon>Pseudomonadati</taxon>
        <taxon>Pseudomonadota</taxon>
        <taxon>Alphaproteobacteria</taxon>
        <taxon>Rhodobacterales</taxon>
        <taxon>Paracoccaceae</taxon>
        <taxon>Yoonia</taxon>
    </lineage>
</organism>
<dbReference type="CDD" id="cd20009">
    <property type="entry name" value="PBP1_RafR-like"/>
    <property type="match status" value="1"/>
</dbReference>
<dbReference type="AlphaFoldDB" id="A0AAN0MA64"/>
<keyword evidence="2" id="KW-0238">DNA-binding</keyword>
<gene>
    <name evidence="5" type="ORF">AABB31_21060</name>
</gene>
<dbReference type="KEGG" id="yrh:AABB31_21060"/>
<evidence type="ECO:0000313" key="6">
    <source>
        <dbReference type="Proteomes" id="UP001470809"/>
    </source>
</evidence>
<dbReference type="CDD" id="cd01392">
    <property type="entry name" value="HTH_LacI"/>
    <property type="match status" value="1"/>
</dbReference>
<dbReference type="SMART" id="SM00354">
    <property type="entry name" value="HTH_LACI"/>
    <property type="match status" value="1"/>
</dbReference>
<dbReference type="SUPFAM" id="SSF53822">
    <property type="entry name" value="Periplasmic binding protein-like I"/>
    <property type="match status" value="1"/>
</dbReference>
<dbReference type="SUPFAM" id="SSF47413">
    <property type="entry name" value="lambda repressor-like DNA-binding domains"/>
    <property type="match status" value="1"/>
</dbReference>
<feature type="domain" description="HTH lacI-type" evidence="4">
    <location>
        <begin position="57"/>
        <end position="111"/>
    </location>
</feature>
<accession>A0AAN0MA64</accession>
<reference evidence="5 6" key="2">
    <citation type="submission" date="2024-08" db="EMBL/GenBank/DDBJ databases">
        <title>Phylogenomic analyses of a clade within the roseobacter group suggest taxonomic reassignments of species of the genera Aestuariivita, Citreicella, Loktanella, Nautella, Pelagibaca, Ruegeria, Thalassobius, Thiobacimonas and Tropicibacter, and the proposal o.</title>
        <authorList>
            <person name="Jeon C.O."/>
        </authorList>
    </citation>
    <scope>NUCLEOTIDE SEQUENCE [LARGE SCALE GENOMIC DNA]</scope>
    <source>
        <strain evidence="5 6">SS1-5</strain>
    </source>
</reference>
<dbReference type="Gene3D" id="1.10.260.40">
    <property type="entry name" value="lambda repressor-like DNA-binding domains"/>
    <property type="match status" value="1"/>
</dbReference>
<protein>
    <submittedName>
        <fullName evidence="5">LacI family transcriptional regulator</fullName>
    </submittedName>
</protein>
<dbReference type="PANTHER" id="PTHR30146:SF109">
    <property type="entry name" value="HTH-TYPE TRANSCRIPTIONAL REGULATOR GALS"/>
    <property type="match status" value="1"/>
</dbReference>
<dbReference type="InterPro" id="IPR028082">
    <property type="entry name" value="Peripla_BP_I"/>
</dbReference>
<keyword evidence="6" id="KW-1185">Reference proteome</keyword>
<dbReference type="InterPro" id="IPR001761">
    <property type="entry name" value="Peripla_BP/Lac1_sug-bd_dom"/>
</dbReference>
<sequence length="379" mass="40807">MGSRRKHALKQLNSLSYWVMQLARDDASGENGGPQPMQDKKAALAAGPTISGSQTKPTLKTIAKISGLAVPTVSRALNDAPDIGQDTKKLIRKIADEIGYVPNRAGVRLRTGRTNVISLIMSTEHDNHTARLISSVAGGLEGTRYHLNVTPYAPSGDIMKPVRYVVETESADAVILNQIEPQDPRVSYLMERKFPFATHGRSDWADQHPYYDFDNEIYGRQAMDLLHTRGRKHVAVVAPPLRQSYALHLVAGLRDRAQANGQHLFILDNVTSDSPNDVVASGVTAHIGAHPQTDAIITASTGAALAAVAGLEAAGHTVGRETDVFAKEAVPFLKLVRSDILTMAESVGSAGDFLAKAAIQAIRHPELPPMQCLEVPTTA</sequence>
<proteinExistence type="predicted"/>
<dbReference type="InterPro" id="IPR010982">
    <property type="entry name" value="Lambda_DNA-bd_dom_sf"/>
</dbReference>
<evidence type="ECO:0000256" key="1">
    <source>
        <dbReference type="ARBA" id="ARBA00023015"/>
    </source>
</evidence>
<dbReference type="RefSeq" id="WP_342076704.1">
    <property type="nucleotide sequence ID" value="NZ_CP151767.2"/>
</dbReference>
<evidence type="ECO:0000256" key="3">
    <source>
        <dbReference type="ARBA" id="ARBA00023163"/>
    </source>
</evidence>
<keyword evidence="1" id="KW-0805">Transcription regulation</keyword>
<dbReference type="Pfam" id="PF00356">
    <property type="entry name" value="LacI"/>
    <property type="match status" value="1"/>
</dbReference>
<evidence type="ECO:0000256" key="2">
    <source>
        <dbReference type="ARBA" id="ARBA00023125"/>
    </source>
</evidence>
<dbReference type="PANTHER" id="PTHR30146">
    <property type="entry name" value="LACI-RELATED TRANSCRIPTIONAL REPRESSOR"/>
    <property type="match status" value="1"/>
</dbReference>
<name>A0AAN0MA64_9RHOB</name>
<evidence type="ECO:0000313" key="5">
    <source>
        <dbReference type="EMBL" id="WZU67393.1"/>
    </source>
</evidence>
<dbReference type="GO" id="GO:0003700">
    <property type="term" value="F:DNA-binding transcription factor activity"/>
    <property type="evidence" value="ECO:0007669"/>
    <property type="project" value="TreeGrafter"/>
</dbReference>
<dbReference type="PROSITE" id="PS50932">
    <property type="entry name" value="HTH_LACI_2"/>
    <property type="match status" value="1"/>
</dbReference>
<dbReference type="Gene3D" id="3.40.50.2300">
    <property type="match status" value="2"/>
</dbReference>
<dbReference type="Pfam" id="PF00532">
    <property type="entry name" value="Peripla_BP_1"/>
    <property type="match status" value="1"/>
</dbReference>
<reference evidence="6" key="1">
    <citation type="submission" date="2024-04" db="EMBL/GenBank/DDBJ databases">
        <title>Phylogenomic analyses of a clade within the roseobacter group suggest taxonomic reassignments of species of the genera Aestuariivita, Citreicella, Loktanella, Nautella, Pelagibaca, Ruegeria, Thalassobius, Thiobacimonas and Tropicibacter, and the proposal o.</title>
        <authorList>
            <person name="Jeon C.O."/>
        </authorList>
    </citation>
    <scope>NUCLEOTIDE SEQUENCE [LARGE SCALE GENOMIC DNA]</scope>
    <source>
        <strain evidence="6">SS1-5</strain>
    </source>
</reference>
<dbReference type="EMBL" id="CP151767">
    <property type="protein sequence ID" value="WZU67393.1"/>
    <property type="molecule type" value="Genomic_DNA"/>
</dbReference>
<dbReference type="GO" id="GO:0000976">
    <property type="term" value="F:transcription cis-regulatory region binding"/>
    <property type="evidence" value="ECO:0007669"/>
    <property type="project" value="TreeGrafter"/>
</dbReference>
<keyword evidence="3" id="KW-0804">Transcription</keyword>
<dbReference type="InterPro" id="IPR000843">
    <property type="entry name" value="HTH_LacI"/>
</dbReference>